<feature type="region of interest" description="Disordered" evidence="1">
    <location>
        <begin position="83"/>
        <end position="105"/>
    </location>
</feature>
<gene>
    <name evidence="2" type="ORF">Zmor_019276</name>
</gene>
<evidence type="ECO:0000256" key="1">
    <source>
        <dbReference type="SAM" id="MobiDB-lite"/>
    </source>
</evidence>
<evidence type="ECO:0000313" key="2">
    <source>
        <dbReference type="EMBL" id="KAJ3647397.1"/>
    </source>
</evidence>
<sequence>MYGTGQVSKSELGPIPGDSGWSPGIQITYLFKPFVRRPNRPLGLSSETCNYRNCARSLFEKSGRKVALVTSCCGLHLGVYDTASAKTGPRSHSGKGADFSPDSCC</sequence>
<protein>
    <submittedName>
        <fullName evidence="2">Uncharacterized protein</fullName>
    </submittedName>
</protein>
<comment type="caution">
    <text evidence="2">The sequence shown here is derived from an EMBL/GenBank/DDBJ whole genome shotgun (WGS) entry which is preliminary data.</text>
</comment>
<dbReference type="EMBL" id="JALNTZ010000006">
    <property type="protein sequence ID" value="KAJ3647397.1"/>
    <property type="molecule type" value="Genomic_DNA"/>
</dbReference>
<dbReference type="Proteomes" id="UP001168821">
    <property type="component" value="Unassembled WGS sequence"/>
</dbReference>
<organism evidence="2 3">
    <name type="scientific">Zophobas morio</name>
    <dbReference type="NCBI Taxonomy" id="2755281"/>
    <lineage>
        <taxon>Eukaryota</taxon>
        <taxon>Metazoa</taxon>
        <taxon>Ecdysozoa</taxon>
        <taxon>Arthropoda</taxon>
        <taxon>Hexapoda</taxon>
        <taxon>Insecta</taxon>
        <taxon>Pterygota</taxon>
        <taxon>Neoptera</taxon>
        <taxon>Endopterygota</taxon>
        <taxon>Coleoptera</taxon>
        <taxon>Polyphaga</taxon>
        <taxon>Cucujiformia</taxon>
        <taxon>Tenebrionidae</taxon>
        <taxon>Zophobas</taxon>
    </lineage>
</organism>
<name>A0AA38I449_9CUCU</name>
<feature type="region of interest" description="Disordered" evidence="1">
    <location>
        <begin position="1"/>
        <end position="22"/>
    </location>
</feature>
<evidence type="ECO:0000313" key="3">
    <source>
        <dbReference type="Proteomes" id="UP001168821"/>
    </source>
</evidence>
<proteinExistence type="predicted"/>
<reference evidence="2" key="1">
    <citation type="journal article" date="2023" name="G3 (Bethesda)">
        <title>Whole genome assemblies of Zophobas morio and Tenebrio molitor.</title>
        <authorList>
            <person name="Kaur S."/>
            <person name="Stinson S.A."/>
            <person name="diCenzo G.C."/>
        </authorList>
    </citation>
    <scope>NUCLEOTIDE SEQUENCE</scope>
    <source>
        <strain evidence="2">QUZm001</strain>
    </source>
</reference>
<keyword evidence="3" id="KW-1185">Reference proteome</keyword>
<dbReference type="AlphaFoldDB" id="A0AA38I449"/>
<accession>A0AA38I449</accession>